<dbReference type="InterPro" id="IPR032108">
    <property type="entry name" value="CLIP1_ZNF"/>
</dbReference>
<evidence type="ECO:0000256" key="1">
    <source>
        <dbReference type="ARBA" id="ARBA00004245"/>
    </source>
</evidence>
<proteinExistence type="predicted"/>
<protein>
    <recommendedName>
        <fullName evidence="6">CLIP1 zinc knuckle domain-containing protein</fullName>
    </recommendedName>
</protein>
<keyword evidence="5" id="KW-0206">Cytoskeleton</keyword>
<evidence type="ECO:0000256" key="3">
    <source>
        <dbReference type="ARBA" id="ARBA00022701"/>
    </source>
</evidence>
<feature type="domain" description="CLIP1 zinc knuckle" evidence="6">
    <location>
        <begin position="44"/>
        <end position="61"/>
    </location>
</feature>
<dbReference type="Pfam" id="PF16641">
    <property type="entry name" value="CLIP1_ZNF"/>
    <property type="match status" value="1"/>
</dbReference>
<evidence type="ECO:0000256" key="5">
    <source>
        <dbReference type="ARBA" id="ARBA00023212"/>
    </source>
</evidence>
<gene>
    <name evidence="7" type="ORF">MN116_006204</name>
</gene>
<evidence type="ECO:0000313" key="7">
    <source>
        <dbReference type="EMBL" id="KAK4470672.1"/>
    </source>
</evidence>
<name>A0AAE1ZBD0_SCHME</name>
<comment type="caution">
    <text evidence="7">The sequence shown here is derived from an EMBL/GenBank/DDBJ whole genome shotgun (WGS) entry which is preliminary data.</text>
</comment>
<keyword evidence="4" id="KW-0175">Coiled coil</keyword>
<evidence type="ECO:0000259" key="6">
    <source>
        <dbReference type="Pfam" id="PF16641"/>
    </source>
</evidence>
<keyword evidence="2" id="KW-0963">Cytoplasm</keyword>
<dbReference type="GO" id="GO:0005874">
    <property type="term" value="C:microtubule"/>
    <property type="evidence" value="ECO:0007669"/>
    <property type="project" value="UniProtKB-KW"/>
</dbReference>
<evidence type="ECO:0000256" key="4">
    <source>
        <dbReference type="ARBA" id="ARBA00023054"/>
    </source>
</evidence>
<reference evidence="7" key="2">
    <citation type="journal article" date="2023" name="Infect Dis Poverty">
        <title>Chromosome-scale genome of the human blood fluke Schistosoma mekongi and its implications for public health.</title>
        <authorList>
            <person name="Zhou M."/>
            <person name="Xu L."/>
            <person name="Xu D."/>
            <person name="Chen W."/>
            <person name="Khan J."/>
            <person name="Hu Y."/>
            <person name="Huang H."/>
            <person name="Wei H."/>
            <person name="Zhang Y."/>
            <person name="Chusongsang P."/>
            <person name="Tanasarnprasert K."/>
            <person name="Hu X."/>
            <person name="Limpanont Y."/>
            <person name="Lv Z."/>
        </authorList>
    </citation>
    <scope>NUCLEOTIDE SEQUENCE</scope>
    <source>
        <strain evidence="7">LV_2022a</strain>
    </source>
</reference>
<sequence>MNEDNNNIINGIKKNATYNEMPQKSSLKTFHRIFKQNALVTSNRVYCDNCGVFDDHITENCTDTQTF</sequence>
<evidence type="ECO:0000256" key="2">
    <source>
        <dbReference type="ARBA" id="ARBA00022490"/>
    </source>
</evidence>
<keyword evidence="8" id="KW-1185">Reference proteome</keyword>
<dbReference type="AlphaFoldDB" id="A0AAE1ZBD0"/>
<accession>A0AAE1ZBD0</accession>
<comment type="subcellular location">
    <subcellularLocation>
        <location evidence="1">Cytoplasm</location>
        <location evidence="1">Cytoskeleton</location>
    </subcellularLocation>
</comment>
<reference evidence="7" key="1">
    <citation type="submission" date="2022-04" db="EMBL/GenBank/DDBJ databases">
        <authorList>
            <person name="Xu L."/>
            <person name="Lv Z."/>
        </authorList>
    </citation>
    <scope>NUCLEOTIDE SEQUENCE</scope>
    <source>
        <strain evidence="7">LV_2022a</strain>
    </source>
</reference>
<evidence type="ECO:0000313" key="8">
    <source>
        <dbReference type="Proteomes" id="UP001292079"/>
    </source>
</evidence>
<dbReference type="Proteomes" id="UP001292079">
    <property type="component" value="Unassembled WGS sequence"/>
</dbReference>
<dbReference type="EMBL" id="JALJAT010000004">
    <property type="protein sequence ID" value="KAK4470672.1"/>
    <property type="molecule type" value="Genomic_DNA"/>
</dbReference>
<organism evidence="7 8">
    <name type="scientific">Schistosoma mekongi</name>
    <name type="common">Parasitic worm</name>
    <dbReference type="NCBI Taxonomy" id="38744"/>
    <lineage>
        <taxon>Eukaryota</taxon>
        <taxon>Metazoa</taxon>
        <taxon>Spiralia</taxon>
        <taxon>Lophotrochozoa</taxon>
        <taxon>Platyhelminthes</taxon>
        <taxon>Trematoda</taxon>
        <taxon>Digenea</taxon>
        <taxon>Strigeidida</taxon>
        <taxon>Schistosomatoidea</taxon>
        <taxon>Schistosomatidae</taxon>
        <taxon>Schistosoma</taxon>
    </lineage>
</organism>
<keyword evidence="3" id="KW-0493">Microtubule</keyword>